<comment type="caution">
    <text evidence="1">The sequence shown here is derived from an EMBL/GenBank/DDBJ whole genome shotgun (WGS) entry which is preliminary data.</text>
</comment>
<name>A0AA38GD79_TAXCH</name>
<organism evidence="1 2">
    <name type="scientific">Taxus chinensis</name>
    <name type="common">Chinese yew</name>
    <name type="synonym">Taxus wallichiana var. chinensis</name>
    <dbReference type="NCBI Taxonomy" id="29808"/>
    <lineage>
        <taxon>Eukaryota</taxon>
        <taxon>Viridiplantae</taxon>
        <taxon>Streptophyta</taxon>
        <taxon>Embryophyta</taxon>
        <taxon>Tracheophyta</taxon>
        <taxon>Spermatophyta</taxon>
        <taxon>Pinopsida</taxon>
        <taxon>Pinidae</taxon>
        <taxon>Conifers II</taxon>
        <taxon>Cupressales</taxon>
        <taxon>Taxaceae</taxon>
        <taxon>Taxus</taxon>
    </lineage>
</organism>
<proteinExistence type="predicted"/>
<dbReference type="Proteomes" id="UP000824469">
    <property type="component" value="Unassembled WGS sequence"/>
</dbReference>
<feature type="non-terminal residue" evidence="1">
    <location>
        <position position="1"/>
    </location>
</feature>
<dbReference type="EMBL" id="JAHRHJ020000003">
    <property type="protein sequence ID" value="KAH9321204.1"/>
    <property type="molecule type" value="Genomic_DNA"/>
</dbReference>
<dbReference type="PANTHER" id="PTHR46936:SF1">
    <property type="entry name" value="ARABINOSYLTRANSFERASE XEG113"/>
    <property type="match status" value="1"/>
</dbReference>
<dbReference type="GO" id="GO:0005794">
    <property type="term" value="C:Golgi apparatus"/>
    <property type="evidence" value="ECO:0007669"/>
    <property type="project" value="TreeGrafter"/>
</dbReference>
<accession>A0AA38GD79</accession>
<dbReference type="GO" id="GO:0052636">
    <property type="term" value="F:arabinosyltransferase activity"/>
    <property type="evidence" value="ECO:0007669"/>
    <property type="project" value="TreeGrafter"/>
</dbReference>
<evidence type="ECO:0000313" key="2">
    <source>
        <dbReference type="Proteomes" id="UP000824469"/>
    </source>
</evidence>
<dbReference type="GO" id="GO:0052325">
    <property type="term" value="P:cell wall pectin biosynthetic process"/>
    <property type="evidence" value="ECO:0007669"/>
    <property type="project" value="TreeGrafter"/>
</dbReference>
<sequence length="143" mass="16182">NVTNYLADIEAALLGVKLAVNVMLTSFPEAEFGPSIDFREYSFLANPRVPKQVKESKLKIEMCDEGTDGCIMDNNRELTKVLKLPRNKSENQIKAALSAYKDVKIIEFSSMDNAFSGFSNKAKEMKFRNRVKRYVGIWCCLEG</sequence>
<dbReference type="InterPro" id="IPR053250">
    <property type="entry name" value="Glycosyltransferase_77"/>
</dbReference>
<gene>
    <name evidence="1" type="ORF">KI387_015843</name>
</gene>
<dbReference type="OMA" id="MEHAFGG"/>
<reference evidence="1 2" key="1">
    <citation type="journal article" date="2021" name="Nat. Plants">
        <title>The Taxus genome provides insights into paclitaxel biosynthesis.</title>
        <authorList>
            <person name="Xiong X."/>
            <person name="Gou J."/>
            <person name="Liao Q."/>
            <person name="Li Y."/>
            <person name="Zhou Q."/>
            <person name="Bi G."/>
            <person name="Li C."/>
            <person name="Du R."/>
            <person name="Wang X."/>
            <person name="Sun T."/>
            <person name="Guo L."/>
            <person name="Liang H."/>
            <person name="Lu P."/>
            <person name="Wu Y."/>
            <person name="Zhang Z."/>
            <person name="Ro D.K."/>
            <person name="Shang Y."/>
            <person name="Huang S."/>
            <person name="Yan J."/>
        </authorList>
    </citation>
    <scope>NUCLEOTIDE SEQUENCE [LARGE SCALE GENOMIC DNA]</scope>
    <source>
        <strain evidence="1">Ta-2019</strain>
    </source>
</reference>
<keyword evidence="2" id="KW-1185">Reference proteome</keyword>
<feature type="non-terminal residue" evidence="1">
    <location>
        <position position="143"/>
    </location>
</feature>
<evidence type="ECO:0000313" key="1">
    <source>
        <dbReference type="EMBL" id="KAH9321204.1"/>
    </source>
</evidence>
<dbReference type="PANTHER" id="PTHR46936">
    <property type="entry name" value="ARABINOSYLTRANSFERASE XEG113"/>
    <property type="match status" value="1"/>
</dbReference>
<protein>
    <submittedName>
        <fullName evidence="1">Uncharacterized protein</fullName>
    </submittedName>
</protein>
<dbReference type="AlphaFoldDB" id="A0AA38GD79"/>